<evidence type="ECO:0000313" key="2">
    <source>
        <dbReference type="Proteomes" id="UP001056132"/>
    </source>
</evidence>
<reference evidence="1" key="2">
    <citation type="submission" date="2022-05" db="EMBL/GenBank/DDBJ databases">
        <authorList>
            <person name="Kunte H.-J."/>
        </authorList>
    </citation>
    <scope>NUCLEOTIDE SEQUENCE</scope>
    <source>
        <strain evidence="1">G5</strain>
    </source>
</reference>
<protein>
    <submittedName>
        <fullName evidence="1">Uncharacterized protein</fullName>
    </submittedName>
</protein>
<dbReference type="EMBL" id="CP097330">
    <property type="protein sequence ID" value="URF05270.1"/>
    <property type="molecule type" value="Genomic_DNA"/>
</dbReference>
<proteinExistence type="predicted"/>
<accession>A0AAE9I2D7</accession>
<dbReference type="AlphaFoldDB" id="A0AAE9I2D7"/>
<dbReference type="KEGG" id="ccam:M5D45_05465"/>
<gene>
    <name evidence="1" type="ORF">M5D45_05465</name>
</gene>
<evidence type="ECO:0000313" key="1">
    <source>
        <dbReference type="EMBL" id="URF05270.1"/>
    </source>
</evidence>
<dbReference type="Proteomes" id="UP001056132">
    <property type="component" value="Chromosome 1"/>
</dbReference>
<organism evidence="1 2">
    <name type="scientific">Cupriavidus campinensis</name>
    <dbReference type="NCBI Taxonomy" id="151783"/>
    <lineage>
        <taxon>Bacteria</taxon>
        <taxon>Pseudomonadati</taxon>
        <taxon>Pseudomonadota</taxon>
        <taxon>Betaproteobacteria</taxon>
        <taxon>Burkholderiales</taxon>
        <taxon>Burkholderiaceae</taxon>
        <taxon>Cupriavidus</taxon>
    </lineage>
</organism>
<dbReference type="RefSeq" id="WP_250025167.1">
    <property type="nucleotide sequence ID" value="NZ_CP097330.1"/>
</dbReference>
<reference evidence="1" key="1">
    <citation type="journal article" date="2022" name="Microbiol. Resour. Announc.">
        <title>Genome Sequence of Cupriavidus campinensis Strain G5, a Member of a Bacterial Consortium Capable of Polyethylene Degradation.</title>
        <authorList>
            <person name="Schneider B."/>
            <person name="Pfeiffer F."/>
            <person name="Dyall-Smith M."/>
            <person name="Kunte H.J."/>
        </authorList>
    </citation>
    <scope>NUCLEOTIDE SEQUENCE</scope>
    <source>
        <strain evidence="1">G5</strain>
    </source>
</reference>
<name>A0AAE9I2D7_9BURK</name>
<sequence length="55" mass="6179">MELQKVSLTIPRDLREKIESERSAMSQRVGTELSLSQAAQSLLRRALEQQPSPAN</sequence>